<proteinExistence type="inferred from homology"/>
<protein>
    <recommendedName>
        <fullName evidence="4">NAD(P)H dehydrogenase (quinone)</fullName>
        <ecNumber evidence="4">1.6.5.2</ecNumber>
    </recommendedName>
</protein>
<dbReference type="PROSITE" id="PS51138">
    <property type="entry name" value="ENT"/>
    <property type="match status" value="2"/>
</dbReference>
<dbReference type="GO" id="GO:0005634">
    <property type="term" value="C:nucleus"/>
    <property type="evidence" value="ECO:0007669"/>
    <property type="project" value="UniProtKB-SubCell"/>
</dbReference>
<dbReference type="GO" id="GO:0016020">
    <property type="term" value="C:membrane"/>
    <property type="evidence" value="ECO:0007669"/>
    <property type="project" value="TreeGrafter"/>
</dbReference>
<feature type="domain" description="ENT" evidence="10">
    <location>
        <begin position="446"/>
        <end position="532"/>
    </location>
</feature>
<keyword evidence="12" id="KW-1185">Reference proteome</keyword>
<sequence>MGKGGGCVPSKKRQPPASTVAGAPSSSSAPRDAPEAEASGEAAGGRRRLRLYIVFYSMYGHVEALARRAAAGVAAVDGVEAVLRRVPETLPPGVLEKMQAPAKDPAVPVIAAAADLEEADGVLFGFPTRYGAMAAQMKAFFDSTGSLWEKQKLAGKPAGFFVSTGTQGGGQETTAWTAITQIVHHGMLFVPIGYTFGSGMFKMDEIRGGSPYGAGVFAGDGSRQPSETELALAEHQGKTLFLYPELCFCIMNEGNAHACTVCTDEYQSEFLILHSGVASGYSLQGGKPQQQRGEFGRLRFLPRHAGVARRRRRRGGRSPFRLVSPSHPPPLSKTEPMMDTLELASAIPEAGDEAFQIHRLKRSAYAAVLRAFYAQPDLLSGAKEGSLAKLRSEFTIFDTEHREYLMKAISGSQSLSVGLNKASICNIEVTKDSLDLVPMITDAQDTAFQIHCLERSAYASVLRAFFAQSELLSRSQAKLLTELRKKLRISDAELREVLMNVTSNEYIKSLRNCSLANNSGLKDPTFDARAMVPDKLVKDGQSFTSFTNCISLSQESQISPRSMLSVRSVDILRSSHRTKKGPCLYPHAIVPAKKYSGNEYTLSYLKSSPAEQLPVAVSSVQVKRSTDDPLDTKTLPCEVKTGCTLSPIQLKHIQANAGHVPLCIHQDMKASMKRKTEVPEVTGSKSLTVIVSTAGNIEHDFDIMKLDLTANLLSKVEQLFREKPNPDDLETAKAILKEQEKVLLDAVLKLSEVSYVEECFSTNCQPDEFNQHYEYESDDEMPQKTASTNDAETPPKPVSPSDKEAPPQPVPGRGGGATSKGKAKPRDSGRSSGGGSGSGGRLDAADDQPTSASTCTSSSTLSPRSEREGEAKAQRARGRVFEPPAKRARRPSVRLSRSEWLWW</sequence>
<dbReference type="EnsemblPlants" id="ORUFI10G11580.2">
    <property type="protein sequence ID" value="ORUFI10G11580.2"/>
    <property type="gene ID" value="ORUFI10G11580"/>
</dbReference>
<dbReference type="FunFam" id="3.40.50.360:FF:000001">
    <property type="entry name" value="NAD(P)H dehydrogenase (Quinone) FQR1-like"/>
    <property type="match status" value="1"/>
</dbReference>
<dbReference type="PANTHER" id="PTHR30546">
    <property type="entry name" value="FLAVODOXIN-RELATED PROTEIN WRBA-RELATED"/>
    <property type="match status" value="1"/>
</dbReference>
<evidence type="ECO:0000256" key="6">
    <source>
        <dbReference type="ARBA" id="ARBA00047678"/>
    </source>
</evidence>
<evidence type="ECO:0000256" key="8">
    <source>
        <dbReference type="SAM" id="MobiDB-lite"/>
    </source>
</evidence>
<feature type="compositionally biased region" description="Gly residues" evidence="8">
    <location>
        <begin position="831"/>
        <end position="840"/>
    </location>
</feature>
<dbReference type="SUPFAM" id="SSF52218">
    <property type="entry name" value="Flavoproteins"/>
    <property type="match status" value="1"/>
</dbReference>
<dbReference type="Pfam" id="PF03735">
    <property type="entry name" value="ENT"/>
    <property type="match status" value="2"/>
</dbReference>
<evidence type="ECO:0000256" key="4">
    <source>
        <dbReference type="ARBA" id="ARBA00012648"/>
    </source>
</evidence>
<evidence type="ECO:0000256" key="2">
    <source>
        <dbReference type="ARBA" id="ARBA00004123"/>
    </source>
</evidence>
<dbReference type="EC" id="1.6.5.2" evidence="4"/>
<evidence type="ECO:0000313" key="12">
    <source>
        <dbReference type="Proteomes" id="UP000008022"/>
    </source>
</evidence>
<dbReference type="NCBIfam" id="TIGR01755">
    <property type="entry name" value="flav_wrbA"/>
    <property type="match status" value="1"/>
</dbReference>
<dbReference type="SUPFAM" id="SSF158639">
    <property type="entry name" value="ENT-like"/>
    <property type="match status" value="2"/>
</dbReference>
<evidence type="ECO:0000313" key="11">
    <source>
        <dbReference type="EnsemblPlants" id="ORUFI10G11580.2"/>
    </source>
</evidence>
<dbReference type="FunFam" id="1.10.1240.40:FF:000005">
    <property type="entry name" value="ENT domain containing protein, expressed"/>
    <property type="match status" value="1"/>
</dbReference>
<dbReference type="Proteomes" id="UP000008022">
    <property type="component" value="Unassembled WGS sequence"/>
</dbReference>
<dbReference type="OMA" id="ICNIEVM"/>
<dbReference type="Gramene" id="ORUFI10G11580.1">
    <property type="protein sequence ID" value="ORUFI10G11580.1"/>
    <property type="gene ID" value="ORUFI10G11580"/>
</dbReference>
<dbReference type="EnsemblPlants" id="ORUFI10G11580.1">
    <property type="protein sequence ID" value="ORUFI10G11580.1"/>
    <property type="gene ID" value="ORUFI10G11580"/>
</dbReference>
<evidence type="ECO:0000256" key="3">
    <source>
        <dbReference type="ARBA" id="ARBA00006961"/>
    </source>
</evidence>
<dbReference type="InterPro" id="IPR029039">
    <property type="entry name" value="Flavoprotein-like_sf"/>
</dbReference>
<keyword evidence="5" id="KW-0539">Nucleus</keyword>
<evidence type="ECO:0000256" key="7">
    <source>
        <dbReference type="ARBA" id="ARBA00048983"/>
    </source>
</evidence>
<feature type="region of interest" description="Disordered" evidence="8">
    <location>
        <begin position="1"/>
        <end position="41"/>
    </location>
</feature>
<dbReference type="STRING" id="4529.A0A0E0QZI4"/>
<dbReference type="InterPro" id="IPR036142">
    <property type="entry name" value="ENT_dom-like_sf"/>
</dbReference>
<accession>A0A0E0QZI4</accession>
<dbReference type="InterPro" id="IPR005025">
    <property type="entry name" value="FMN_Rdtase-like_dom"/>
</dbReference>
<evidence type="ECO:0000259" key="9">
    <source>
        <dbReference type="PROSITE" id="PS50902"/>
    </source>
</evidence>
<dbReference type="Gene3D" id="3.40.50.360">
    <property type="match status" value="1"/>
</dbReference>
<dbReference type="AlphaFoldDB" id="A0A0E0QZI4"/>
<name>A0A0E0QZI4_ORYRU</name>
<dbReference type="Pfam" id="PF03358">
    <property type="entry name" value="FMN_red"/>
    <property type="match status" value="1"/>
</dbReference>
<feature type="compositionally biased region" description="Low complexity" evidence="8">
    <location>
        <begin position="850"/>
        <end position="863"/>
    </location>
</feature>
<comment type="subcellular location">
    <subcellularLocation>
        <location evidence="2">Nucleus</location>
    </subcellularLocation>
</comment>
<evidence type="ECO:0000256" key="5">
    <source>
        <dbReference type="ARBA" id="ARBA00023242"/>
    </source>
</evidence>
<dbReference type="PROSITE" id="PS50902">
    <property type="entry name" value="FLAVODOXIN_LIKE"/>
    <property type="match status" value="1"/>
</dbReference>
<dbReference type="GO" id="GO:0003955">
    <property type="term" value="F:NAD(P)H dehydrogenase (quinone) activity"/>
    <property type="evidence" value="ECO:0007669"/>
    <property type="project" value="UniProtKB-EC"/>
</dbReference>
<feature type="compositionally biased region" description="Low complexity" evidence="8">
    <location>
        <begin position="15"/>
        <end position="41"/>
    </location>
</feature>
<dbReference type="Gene3D" id="1.10.1240.40">
    <property type="entry name" value="ENT domain"/>
    <property type="match status" value="2"/>
</dbReference>
<feature type="domain" description="Flavodoxin-like" evidence="9">
    <location>
        <begin position="51"/>
        <end position="240"/>
    </location>
</feature>
<dbReference type="SMART" id="SM01191">
    <property type="entry name" value="ENT"/>
    <property type="match status" value="2"/>
</dbReference>
<comment type="catalytic activity">
    <reaction evidence="6">
        <text>a quinone + NADH + H(+) = a quinol + NAD(+)</text>
        <dbReference type="Rhea" id="RHEA:46160"/>
        <dbReference type="ChEBI" id="CHEBI:15378"/>
        <dbReference type="ChEBI" id="CHEBI:24646"/>
        <dbReference type="ChEBI" id="CHEBI:57540"/>
        <dbReference type="ChEBI" id="CHEBI:57945"/>
        <dbReference type="ChEBI" id="CHEBI:132124"/>
        <dbReference type="EC" id="1.6.5.2"/>
    </reaction>
</comment>
<reference evidence="12" key="1">
    <citation type="submission" date="2013-06" db="EMBL/GenBank/DDBJ databases">
        <authorList>
            <person name="Zhao Q."/>
        </authorList>
    </citation>
    <scope>NUCLEOTIDE SEQUENCE</scope>
    <source>
        <strain evidence="12">cv. W1943</strain>
    </source>
</reference>
<comment type="catalytic activity">
    <reaction evidence="7">
        <text>a quinone + NADPH + H(+) = a quinol + NADP(+)</text>
        <dbReference type="Rhea" id="RHEA:46164"/>
        <dbReference type="ChEBI" id="CHEBI:15378"/>
        <dbReference type="ChEBI" id="CHEBI:24646"/>
        <dbReference type="ChEBI" id="CHEBI:57783"/>
        <dbReference type="ChEBI" id="CHEBI:58349"/>
        <dbReference type="ChEBI" id="CHEBI:132124"/>
        <dbReference type="EC" id="1.6.5.2"/>
    </reaction>
</comment>
<comment type="cofactor">
    <cofactor evidence="1">
        <name>FMN</name>
        <dbReference type="ChEBI" id="CHEBI:58210"/>
    </cofactor>
</comment>
<feature type="region of interest" description="Disordered" evidence="8">
    <location>
        <begin position="308"/>
        <end position="335"/>
    </location>
</feature>
<dbReference type="InterPro" id="IPR010089">
    <property type="entry name" value="Flavoprotein_WrbA-like"/>
</dbReference>
<comment type="similarity">
    <text evidence="3">Belongs to the WrbA family.</text>
</comment>
<dbReference type="NCBIfam" id="NF002999">
    <property type="entry name" value="PRK03767.1"/>
    <property type="match status" value="1"/>
</dbReference>
<feature type="region of interest" description="Disordered" evidence="8">
    <location>
        <begin position="776"/>
        <end position="897"/>
    </location>
</feature>
<feature type="domain" description="ENT" evidence="10">
    <location>
        <begin position="353"/>
        <end position="441"/>
    </location>
</feature>
<evidence type="ECO:0000256" key="1">
    <source>
        <dbReference type="ARBA" id="ARBA00001917"/>
    </source>
</evidence>
<dbReference type="HOGENOM" id="CLU_349644_0_0_1"/>
<feature type="compositionally biased region" description="Basic and acidic residues" evidence="8">
    <location>
        <begin position="864"/>
        <end position="873"/>
    </location>
</feature>
<organism evidence="11 12">
    <name type="scientific">Oryza rufipogon</name>
    <name type="common">Brownbeard rice</name>
    <name type="synonym">Asian wild rice</name>
    <dbReference type="NCBI Taxonomy" id="4529"/>
    <lineage>
        <taxon>Eukaryota</taxon>
        <taxon>Viridiplantae</taxon>
        <taxon>Streptophyta</taxon>
        <taxon>Embryophyta</taxon>
        <taxon>Tracheophyta</taxon>
        <taxon>Spermatophyta</taxon>
        <taxon>Magnoliopsida</taxon>
        <taxon>Liliopsida</taxon>
        <taxon>Poales</taxon>
        <taxon>Poaceae</taxon>
        <taxon>BOP clade</taxon>
        <taxon>Oryzoideae</taxon>
        <taxon>Oryzeae</taxon>
        <taxon>Oryzinae</taxon>
        <taxon>Oryza</taxon>
    </lineage>
</organism>
<dbReference type="Gramene" id="ORUFI10G11580.2">
    <property type="protein sequence ID" value="ORUFI10G11580.2"/>
    <property type="gene ID" value="ORUFI10G11580"/>
</dbReference>
<dbReference type="InterPro" id="IPR008254">
    <property type="entry name" value="Flavodoxin/NO_synth"/>
</dbReference>
<reference evidence="11" key="2">
    <citation type="submission" date="2015-06" db="UniProtKB">
        <authorList>
            <consortium name="EnsemblPlants"/>
        </authorList>
    </citation>
    <scope>IDENTIFICATION</scope>
</reference>
<dbReference type="InterPro" id="IPR005491">
    <property type="entry name" value="ENT_dom"/>
</dbReference>
<dbReference type="eggNOG" id="KOG4675">
    <property type="taxonomic scope" value="Eukaryota"/>
</dbReference>
<dbReference type="PANTHER" id="PTHR30546:SF3">
    <property type="entry name" value="NAD(P)H DEHYDROGENASE (QUINONE) FQR1-LIKE 2-RELATED"/>
    <property type="match status" value="1"/>
</dbReference>
<dbReference type="eggNOG" id="KOG3135">
    <property type="taxonomic scope" value="Eukaryota"/>
</dbReference>
<evidence type="ECO:0000259" key="10">
    <source>
        <dbReference type="PROSITE" id="PS51138"/>
    </source>
</evidence>
<dbReference type="GO" id="GO:0010181">
    <property type="term" value="F:FMN binding"/>
    <property type="evidence" value="ECO:0007669"/>
    <property type="project" value="InterPro"/>
</dbReference>